<dbReference type="InterPro" id="IPR004107">
    <property type="entry name" value="Integrase_SAM-like_N"/>
</dbReference>
<feature type="domain" description="HTH lacI-type" evidence="6">
    <location>
        <begin position="302"/>
        <end position="353"/>
    </location>
</feature>
<evidence type="ECO:0008006" key="10">
    <source>
        <dbReference type="Google" id="ProtNLM"/>
    </source>
</evidence>
<evidence type="ECO:0000313" key="8">
    <source>
        <dbReference type="EMBL" id="GIH03383.1"/>
    </source>
</evidence>
<evidence type="ECO:0000259" key="7">
    <source>
        <dbReference type="PROSITE" id="PS51900"/>
    </source>
</evidence>
<dbReference type="InterPro" id="IPR011010">
    <property type="entry name" value="DNA_brk_join_enz"/>
</dbReference>
<dbReference type="PROSITE" id="PS51900">
    <property type="entry name" value="CB"/>
    <property type="match status" value="1"/>
</dbReference>
<dbReference type="GO" id="GO:0015074">
    <property type="term" value="P:DNA integration"/>
    <property type="evidence" value="ECO:0007669"/>
    <property type="project" value="UniProtKB-KW"/>
</dbReference>
<dbReference type="PROSITE" id="PS50932">
    <property type="entry name" value="HTH_LACI_2"/>
    <property type="match status" value="1"/>
</dbReference>
<dbReference type="InterPro" id="IPR013762">
    <property type="entry name" value="Integrase-like_cat_sf"/>
</dbReference>
<dbReference type="InterPro" id="IPR044068">
    <property type="entry name" value="CB"/>
</dbReference>
<dbReference type="SUPFAM" id="SSF56349">
    <property type="entry name" value="DNA breaking-rejoining enzymes"/>
    <property type="match status" value="2"/>
</dbReference>
<organism evidence="8 9">
    <name type="scientific">Rhizocola hellebori</name>
    <dbReference type="NCBI Taxonomy" id="1392758"/>
    <lineage>
        <taxon>Bacteria</taxon>
        <taxon>Bacillati</taxon>
        <taxon>Actinomycetota</taxon>
        <taxon>Actinomycetes</taxon>
        <taxon>Micromonosporales</taxon>
        <taxon>Micromonosporaceae</taxon>
        <taxon>Rhizocola</taxon>
    </lineage>
</organism>
<evidence type="ECO:0000256" key="3">
    <source>
        <dbReference type="ARBA" id="ARBA00023125"/>
    </source>
</evidence>
<dbReference type="SMART" id="SM00354">
    <property type="entry name" value="HTH_LACI"/>
    <property type="match status" value="1"/>
</dbReference>
<dbReference type="Gene3D" id="1.10.443.10">
    <property type="entry name" value="Intergrase catalytic core"/>
    <property type="match status" value="1"/>
</dbReference>
<evidence type="ECO:0000256" key="4">
    <source>
        <dbReference type="ARBA" id="ARBA00023172"/>
    </source>
</evidence>
<name>A0A8J3Q4X2_9ACTN</name>
<evidence type="ECO:0000256" key="1">
    <source>
        <dbReference type="ARBA" id="ARBA00008857"/>
    </source>
</evidence>
<sequence>MGYAEKRGDYYRARFKLADGRYDIVKDAIGGTVRFRTKREAEQAADDAEATVRANTFRNPAAGRVLFVDYSNEWFERLDLALSTMQGYRRAIEDHLLPAFGELALADITATEIALWEKREKGLGYADASLRLWRKVLHTILEDATEEGLIVRNAARRRRGRGRRTGRAANRGKEKAITTALGTLLIAERAALLSGRDDEFVALVLKGFSGMRWGELVGLETQFVRPNLVRVEWQLYELDTGEMHRCPPKDESRRSVHIPTWLHTLVTNHIADKAPQPCACHGLRYVFSGNKAANGAPTRESAKAKDVAIQAGVSVGTVSNFFNHLDRLDERTRQTVQDAVDALGYVRGSVMATPASLWRRNGFAAWLFQPAATGSYPAKAPMPARPVPLLGEPWPGIPVRGRNASGRADACWLPIAPGLTPHSLRHTYKTLMEELGTPKPLMDEQMGHADGSVQARYSHATSEMVRRLLDGLTDAWEQALAERRQLSPCSPVAALDRSMKDAEK</sequence>
<dbReference type="PANTHER" id="PTHR30629:SF2">
    <property type="entry name" value="PROPHAGE INTEGRASE INTS-RELATED"/>
    <property type="match status" value="1"/>
</dbReference>
<evidence type="ECO:0000256" key="5">
    <source>
        <dbReference type="PROSITE-ProRule" id="PRU01248"/>
    </source>
</evidence>
<comment type="caution">
    <text evidence="8">The sequence shown here is derived from an EMBL/GenBank/DDBJ whole genome shotgun (WGS) entry which is preliminary data.</text>
</comment>
<dbReference type="AlphaFoldDB" id="A0A8J3Q4X2"/>
<dbReference type="Pfam" id="PF00356">
    <property type="entry name" value="LacI"/>
    <property type="match status" value="1"/>
</dbReference>
<comment type="similarity">
    <text evidence="1">Belongs to the 'phage' integrase family.</text>
</comment>
<gene>
    <name evidence="8" type="ORF">Rhe02_14500</name>
</gene>
<keyword evidence="9" id="KW-1185">Reference proteome</keyword>
<feature type="domain" description="Core-binding (CB)" evidence="7">
    <location>
        <begin position="65"/>
        <end position="145"/>
    </location>
</feature>
<evidence type="ECO:0000259" key="6">
    <source>
        <dbReference type="PROSITE" id="PS50932"/>
    </source>
</evidence>
<accession>A0A8J3Q4X2</accession>
<keyword evidence="4" id="KW-0233">DNA recombination</keyword>
<dbReference type="Pfam" id="PF14659">
    <property type="entry name" value="Phage_int_SAM_3"/>
    <property type="match status" value="1"/>
</dbReference>
<dbReference type="InterPro" id="IPR000843">
    <property type="entry name" value="HTH_LacI"/>
</dbReference>
<dbReference type="GO" id="GO:0006355">
    <property type="term" value="P:regulation of DNA-templated transcription"/>
    <property type="evidence" value="ECO:0007669"/>
    <property type="project" value="InterPro"/>
</dbReference>
<evidence type="ECO:0000256" key="2">
    <source>
        <dbReference type="ARBA" id="ARBA00022908"/>
    </source>
</evidence>
<dbReference type="EMBL" id="BONY01000007">
    <property type="protein sequence ID" value="GIH03383.1"/>
    <property type="molecule type" value="Genomic_DNA"/>
</dbReference>
<dbReference type="SUPFAM" id="SSF47413">
    <property type="entry name" value="lambda repressor-like DNA-binding domains"/>
    <property type="match status" value="1"/>
</dbReference>
<protein>
    <recommendedName>
        <fullName evidence="10">LacI family DNA-binding transcriptional regulator</fullName>
    </recommendedName>
</protein>
<dbReference type="InterPro" id="IPR010998">
    <property type="entry name" value="Integrase_recombinase_N"/>
</dbReference>
<proteinExistence type="inferred from homology"/>
<dbReference type="RefSeq" id="WP_203907296.1">
    <property type="nucleotide sequence ID" value="NZ_BONY01000007.1"/>
</dbReference>
<evidence type="ECO:0000313" key="9">
    <source>
        <dbReference type="Proteomes" id="UP000612899"/>
    </source>
</evidence>
<keyword evidence="3 5" id="KW-0238">DNA-binding</keyword>
<dbReference type="Gene3D" id="1.10.260.40">
    <property type="entry name" value="lambda repressor-like DNA-binding domains"/>
    <property type="match status" value="1"/>
</dbReference>
<reference evidence="8" key="1">
    <citation type="submission" date="2021-01" db="EMBL/GenBank/DDBJ databases">
        <title>Whole genome shotgun sequence of Rhizocola hellebori NBRC 109834.</title>
        <authorList>
            <person name="Komaki H."/>
            <person name="Tamura T."/>
        </authorList>
    </citation>
    <scope>NUCLEOTIDE SEQUENCE</scope>
    <source>
        <strain evidence="8">NBRC 109834</strain>
    </source>
</reference>
<dbReference type="GO" id="GO:0006310">
    <property type="term" value="P:DNA recombination"/>
    <property type="evidence" value="ECO:0007669"/>
    <property type="project" value="UniProtKB-KW"/>
</dbReference>
<dbReference type="InterPro" id="IPR050808">
    <property type="entry name" value="Phage_Integrase"/>
</dbReference>
<dbReference type="Proteomes" id="UP000612899">
    <property type="component" value="Unassembled WGS sequence"/>
</dbReference>
<dbReference type="Gene3D" id="1.10.150.130">
    <property type="match status" value="1"/>
</dbReference>
<dbReference type="PANTHER" id="PTHR30629">
    <property type="entry name" value="PROPHAGE INTEGRASE"/>
    <property type="match status" value="1"/>
</dbReference>
<dbReference type="CDD" id="cd01392">
    <property type="entry name" value="HTH_LacI"/>
    <property type="match status" value="1"/>
</dbReference>
<dbReference type="InterPro" id="IPR010982">
    <property type="entry name" value="Lambda_DNA-bd_dom_sf"/>
</dbReference>
<dbReference type="GO" id="GO:0003677">
    <property type="term" value="F:DNA binding"/>
    <property type="evidence" value="ECO:0007669"/>
    <property type="project" value="UniProtKB-UniRule"/>
</dbReference>
<keyword evidence="2" id="KW-0229">DNA integration</keyword>